<dbReference type="Proteomes" id="UP001152484">
    <property type="component" value="Unassembled WGS sequence"/>
</dbReference>
<keyword evidence="8" id="KW-1185">Reference proteome</keyword>
<dbReference type="PANTHER" id="PTHR47165:SF4">
    <property type="entry name" value="OS03G0429900 PROTEIN"/>
    <property type="match status" value="1"/>
</dbReference>
<dbReference type="PANTHER" id="PTHR47165">
    <property type="entry name" value="OS03G0429900 PROTEIN"/>
    <property type="match status" value="1"/>
</dbReference>
<evidence type="ECO:0000313" key="7">
    <source>
        <dbReference type="EMBL" id="CAH9081374.1"/>
    </source>
</evidence>
<comment type="caution">
    <text evidence="7">The sequence shown here is derived from an EMBL/GenBank/DDBJ whole genome shotgun (WGS) entry which is preliminary data.</text>
</comment>
<evidence type="ECO:0000256" key="3">
    <source>
        <dbReference type="ARBA" id="ARBA00022771"/>
    </source>
</evidence>
<keyword evidence="5" id="KW-0238">DNA-binding</keyword>
<evidence type="ECO:0000256" key="2">
    <source>
        <dbReference type="ARBA" id="ARBA00022723"/>
    </source>
</evidence>
<keyword evidence="3" id="KW-0863">Zinc-finger</keyword>
<evidence type="ECO:0000256" key="5">
    <source>
        <dbReference type="ARBA" id="ARBA00023125"/>
    </source>
</evidence>
<reference evidence="7" key="1">
    <citation type="submission" date="2022-07" db="EMBL/GenBank/DDBJ databases">
        <authorList>
            <person name="Macas J."/>
            <person name="Novak P."/>
            <person name="Neumann P."/>
        </authorList>
    </citation>
    <scope>NUCLEOTIDE SEQUENCE</scope>
</reference>
<accession>A0A9P0YZN7</accession>
<dbReference type="InterPro" id="IPR012340">
    <property type="entry name" value="NA-bd_OB-fold"/>
</dbReference>
<keyword evidence="4" id="KW-0862">Zinc</keyword>
<comment type="similarity">
    <text evidence="1">Belongs to the replication factor A protein 1 family.</text>
</comment>
<protein>
    <recommendedName>
        <fullName evidence="6">Replication factor A C-terminal domain-containing protein</fullName>
    </recommendedName>
</protein>
<dbReference type="GO" id="GO:0008270">
    <property type="term" value="F:zinc ion binding"/>
    <property type="evidence" value="ECO:0007669"/>
    <property type="project" value="UniProtKB-KW"/>
</dbReference>
<dbReference type="CDD" id="cd04476">
    <property type="entry name" value="RPA1_DBD_C"/>
    <property type="match status" value="1"/>
</dbReference>
<name>A0A9P0YZN7_CUSEU</name>
<dbReference type="AlphaFoldDB" id="A0A9P0YZN7"/>
<organism evidence="7 8">
    <name type="scientific">Cuscuta europaea</name>
    <name type="common">European dodder</name>
    <dbReference type="NCBI Taxonomy" id="41803"/>
    <lineage>
        <taxon>Eukaryota</taxon>
        <taxon>Viridiplantae</taxon>
        <taxon>Streptophyta</taxon>
        <taxon>Embryophyta</taxon>
        <taxon>Tracheophyta</taxon>
        <taxon>Spermatophyta</taxon>
        <taxon>Magnoliopsida</taxon>
        <taxon>eudicotyledons</taxon>
        <taxon>Gunneridae</taxon>
        <taxon>Pentapetalae</taxon>
        <taxon>asterids</taxon>
        <taxon>lamiids</taxon>
        <taxon>Solanales</taxon>
        <taxon>Convolvulaceae</taxon>
        <taxon>Cuscuteae</taxon>
        <taxon>Cuscuta</taxon>
        <taxon>Cuscuta subgen. Cuscuta</taxon>
    </lineage>
</organism>
<evidence type="ECO:0000259" key="6">
    <source>
        <dbReference type="Pfam" id="PF08646"/>
    </source>
</evidence>
<dbReference type="Gene3D" id="2.40.50.140">
    <property type="entry name" value="Nucleic acid-binding proteins"/>
    <property type="match status" value="1"/>
</dbReference>
<dbReference type="OrthoDB" id="1681055at2759"/>
<evidence type="ECO:0000313" key="8">
    <source>
        <dbReference type="Proteomes" id="UP001152484"/>
    </source>
</evidence>
<evidence type="ECO:0000256" key="1">
    <source>
        <dbReference type="ARBA" id="ARBA00005690"/>
    </source>
</evidence>
<sequence length="309" mass="34677">MLQSLRVVDDKRLIGSVFVSTSYDISKLIMNGTSPEFDDFKAQFGPENEDTTTLTTFTGNNIGHDMEEVLRGNTKITSKYRSQNHVLLICCLTHDGTYWLLGDIVSIDNYREWCYLNCPTCNKKLQPDDDRFKCINCNISLSGGTLRYKVTVCIMDDSGHTSSTLWDRECIEVIGKTAVTLRKEVEKKTGDVMHFPEDIEALIYQKALFKVQVKTRAESSSYQGPLSYGVVAMIRDPKLLALYAKAPEQEPGLENLSEVEKSGFDANDDLEVATDINIKEGHSEDKAFVTEDEDAVTPTQVQEVEIGLE</sequence>
<keyword evidence="2" id="KW-0479">Metal-binding</keyword>
<dbReference type="InterPro" id="IPR013955">
    <property type="entry name" value="Rep_factor-A_C"/>
</dbReference>
<evidence type="ECO:0000256" key="4">
    <source>
        <dbReference type="ARBA" id="ARBA00022833"/>
    </source>
</evidence>
<dbReference type="GO" id="GO:0003677">
    <property type="term" value="F:DNA binding"/>
    <property type="evidence" value="ECO:0007669"/>
    <property type="project" value="UniProtKB-KW"/>
</dbReference>
<gene>
    <name evidence="7" type="ORF">CEURO_LOCUS7878</name>
</gene>
<proteinExistence type="inferred from homology"/>
<dbReference type="InterPro" id="IPR047192">
    <property type="entry name" value="Euk_RPA1_DBD_C"/>
</dbReference>
<feature type="domain" description="Replication factor A C-terminal" evidence="6">
    <location>
        <begin position="106"/>
        <end position="215"/>
    </location>
</feature>
<dbReference type="EMBL" id="CAMAPE010000014">
    <property type="protein sequence ID" value="CAH9081374.1"/>
    <property type="molecule type" value="Genomic_DNA"/>
</dbReference>
<dbReference type="Pfam" id="PF08646">
    <property type="entry name" value="Rep_fac-A_C"/>
    <property type="match status" value="1"/>
</dbReference>
<dbReference type="SUPFAM" id="SSF50249">
    <property type="entry name" value="Nucleic acid-binding proteins"/>
    <property type="match status" value="1"/>
</dbReference>